<accession>A0A0F9GQ25</accession>
<feature type="coiled-coil region" evidence="1">
    <location>
        <begin position="1"/>
        <end position="28"/>
    </location>
</feature>
<comment type="caution">
    <text evidence="2">The sequence shown here is derived from an EMBL/GenBank/DDBJ whole genome shotgun (WGS) entry which is preliminary data.</text>
</comment>
<sequence length="101" mass="11943">MKILESHLEEILLELDELKEGIEREDNSYSRIALGYQVLALYLLETGSFVPEVVKEEVLYSTTLEYDKRWWGSNPDDERKEFLDKLRDAVKNQVPGKKYKF</sequence>
<evidence type="ECO:0000313" key="2">
    <source>
        <dbReference type="EMBL" id="KKL65217.1"/>
    </source>
</evidence>
<evidence type="ECO:0000256" key="1">
    <source>
        <dbReference type="SAM" id="Coils"/>
    </source>
</evidence>
<protein>
    <submittedName>
        <fullName evidence="2">Uncharacterized protein</fullName>
    </submittedName>
</protein>
<name>A0A0F9GQ25_9ZZZZ</name>
<organism evidence="2">
    <name type="scientific">marine sediment metagenome</name>
    <dbReference type="NCBI Taxonomy" id="412755"/>
    <lineage>
        <taxon>unclassified sequences</taxon>
        <taxon>metagenomes</taxon>
        <taxon>ecological metagenomes</taxon>
    </lineage>
</organism>
<keyword evidence="1" id="KW-0175">Coiled coil</keyword>
<reference evidence="2" key="1">
    <citation type="journal article" date="2015" name="Nature">
        <title>Complex archaea that bridge the gap between prokaryotes and eukaryotes.</title>
        <authorList>
            <person name="Spang A."/>
            <person name="Saw J.H."/>
            <person name="Jorgensen S.L."/>
            <person name="Zaremba-Niedzwiedzka K."/>
            <person name="Martijn J."/>
            <person name="Lind A.E."/>
            <person name="van Eijk R."/>
            <person name="Schleper C."/>
            <person name="Guy L."/>
            <person name="Ettema T.J."/>
        </authorList>
    </citation>
    <scope>NUCLEOTIDE SEQUENCE</scope>
</reference>
<dbReference type="AlphaFoldDB" id="A0A0F9GQ25"/>
<proteinExistence type="predicted"/>
<gene>
    <name evidence="2" type="ORF">LCGC14_2157190</name>
</gene>
<dbReference type="EMBL" id="LAZR01027606">
    <property type="protein sequence ID" value="KKL65217.1"/>
    <property type="molecule type" value="Genomic_DNA"/>
</dbReference>